<name>A0A5N6QIE9_9ROSI</name>
<evidence type="ECO:0000313" key="2">
    <source>
        <dbReference type="EMBL" id="KAE7998174.1"/>
    </source>
</evidence>
<protein>
    <recommendedName>
        <fullName evidence="4">Protein HEAT INTOLERANT 4-like</fullName>
    </recommendedName>
</protein>
<keyword evidence="3" id="KW-1185">Reference proteome</keyword>
<dbReference type="Proteomes" id="UP000327013">
    <property type="component" value="Chromosome 1"/>
</dbReference>
<dbReference type="Gene3D" id="6.10.250.2770">
    <property type="match status" value="1"/>
</dbReference>
<proteinExistence type="predicted"/>
<dbReference type="PANTHER" id="PTHR33704">
    <property type="entry name" value="PROTEIN HEAT INTOLERANT 4-RELATED"/>
    <property type="match status" value="1"/>
</dbReference>
<feature type="compositionally biased region" description="Basic and acidic residues" evidence="1">
    <location>
        <begin position="11"/>
        <end position="27"/>
    </location>
</feature>
<dbReference type="InterPro" id="IPR039313">
    <property type="entry name" value="HIT4"/>
</dbReference>
<accession>A0A5N6QIE9</accession>
<dbReference type="GO" id="GO:1900034">
    <property type="term" value="P:regulation of cellular response to heat"/>
    <property type="evidence" value="ECO:0007669"/>
    <property type="project" value="InterPro"/>
</dbReference>
<dbReference type="AlphaFoldDB" id="A0A5N6QIE9"/>
<evidence type="ECO:0008006" key="4">
    <source>
        <dbReference type="Google" id="ProtNLM"/>
    </source>
</evidence>
<gene>
    <name evidence="2" type="ORF">FH972_002744</name>
</gene>
<feature type="compositionally biased region" description="Basic residues" evidence="1">
    <location>
        <begin position="1"/>
        <end position="10"/>
    </location>
</feature>
<reference evidence="2 3" key="1">
    <citation type="submission" date="2019-06" db="EMBL/GenBank/DDBJ databases">
        <title>A chromosomal-level reference genome of Carpinus fangiana (Coryloideae, Betulaceae).</title>
        <authorList>
            <person name="Yang X."/>
            <person name="Wang Z."/>
            <person name="Zhang L."/>
            <person name="Hao G."/>
            <person name="Liu J."/>
            <person name="Yang Y."/>
        </authorList>
    </citation>
    <scope>NUCLEOTIDE SEQUENCE [LARGE SCALE GENOMIC DNA]</scope>
    <source>
        <strain evidence="2">Cfa_2016G</strain>
        <tissue evidence="2">Leaf</tissue>
    </source>
</reference>
<dbReference type="EMBL" id="CM017321">
    <property type="protein sequence ID" value="KAE7998174.1"/>
    <property type="molecule type" value="Genomic_DNA"/>
</dbReference>
<dbReference type="OrthoDB" id="20554at2759"/>
<dbReference type="PANTHER" id="PTHR33704:SF1">
    <property type="entry name" value="PROTEIN HEAT INTOLERANT 4-RELATED"/>
    <property type="match status" value="1"/>
</dbReference>
<feature type="region of interest" description="Disordered" evidence="1">
    <location>
        <begin position="1"/>
        <end position="42"/>
    </location>
</feature>
<sequence>MRKGAKRKASQAKEAETAQEKQQESKKATSRAKRVKASVPESEPEYFEDKRNLEDLWKAAFPVGTEWDQLDAVYQFKWNFSNLEDAFEEGGKLHGKKVYLFGCTEPQLVSFKGESKIICIPVVVAVVSPFPPSDKIGVNSVQREAEEIIPMKQMKMDWVPYIPLENRGSQVESLRSQIFILSCTQRRAALKHLKIDRLKKYEYCLPYFYQPFKEDELEQSTEVQIIFPSDTKPIFCEFDWELDELEEFTDKLIQEEELAEDQKDAFKEFVKEKVREAKRANREVGT</sequence>
<evidence type="ECO:0000313" key="3">
    <source>
        <dbReference type="Proteomes" id="UP000327013"/>
    </source>
</evidence>
<organism evidence="2 3">
    <name type="scientific">Carpinus fangiana</name>
    <dbReference type="NCBI Taxonomy" id="176857"/>
    <lineage>
        <taxon>Eukaryota</taxon>
        <taxon>Viridiplantae</taxon>
        <taxon>Streptophyta</taxon>
        <taxon>Embryophyta</taxon>
        <taxon>Tracheophyta</taxon>
        <taxon>Spermatophyta</taxon>
        <taxon>Magnoliopsida</taxon>
        <taxon>eudicotyledons</taxon>
        <taxon>Gunneridae</taxon>
        <taxon>Pentapetalae</taxon>
        <taxon>rosids</taxon>
        <taxon>fabids</taxon>
        <taxon>Fagales</taxon>
        <taxon>Betulaceae</taxon>
        <taxon>Carpinus</taxon>
    </lineage>
</organism>
<evidence type="ECO:0000256" key="1">
    <source>
        <dbReference type="SAM" id="MobiDB-lite"/>
    </source>
</evidence>